<evidence type="ECO:0000259" key="1">
    <source>
        <dbReference type="Pfam" id="PF12708"/>
    </source>
</evidence>
<dbReference type="SUPFAM" id="SSF51126">
    <property type="entry name" value="Pectin lyase-like"/>
    <property type="match status" value="1"/>
</dbReference>
<protein>
    <recommendedName>
        <fullName evidence="1">Rhamnogalacturonase A/B/Epimerase-like pectate lyase domain-containing protein</fullName>
    </recommendedName>
</protein>
<organism evidence="2 3">
    <name type="scientific">Nitratireductor aestuarii</name>
    <dbReference type="NCBI Taxonomy" id="1735103"/>
    <lineage>
        <taxon>Bacteria</taxon>
        <taxon>Pseudomonadati</taxon>
        <taxon>Pseudomonadota</taxon>
        <taxon>Alphaproteobacteria</taxon>
        <taxon>Hyphomicrobiales</taxon>
        <taxon>Phyllobacteriaceae</taxon>
        <taxon>Nitratireductor</taxon>
    </lineage>
</organism>
<evidence type="ECO:0000313" key="3">
    <source>
        <dbReference type="Proteomes" id="UP000636264"/>
    </source>
</evidence>
<dbReference type="InterPro" id="IPR012334">
    <property type="entry name" value="Pectin_lyas_fold"/>
</dbReference>
<dbReference type="EMBL" id="BMIF01000001">
    <property type="protein sequence ID" value="GGA50943.1"/>
    <property type="molecule type" value="Genomic_DNA"/>
</dbReference>
<sequence>MQEQDSRTAAEGQSFKPDVNWVRTAGFAAPGDGGGALYKRVSSEPSHAGKFQSADGAWWEIDEVVPNVRMFGAKGDATTNDQAAVSAAVAFAYSRGLDMYWPSGQYLTTASITNLHNVRHRGSGSVKRGSALFYVEPGKSNSNIIYVATTGNANNDGLSASQPINTMQGGLNAMESYGPVLNGSWTLQVAAGTYAEEVTTGLRSANAVNIKGPDVSGGVPTVILDGGSGARSFGIYAGPYINFNVFDIKAQNYSAYGFVAHNASMMNLYNCHSSGSTEAQANAEDRSRLYILGGIYNGGKYGVRIYSQSTGSIRKDTRYNTAAQFNNATAAGIYIRENSNARADDFTSNGCGIAANAANGRLHIVNATITNAPVACQADRGGEMYDDGVTYGTGVTVRRRRLSGGRFLAQSSAVSENSFINTAELVHTGSTTLATLWQGPSIEALELSNPGRAIEVEIRGKWGSGATATTLYIALEGSTGNLSQVNSPTNSPNVFVIRAVIIPRGVNSQLVHTELFTHAAASFTATAAPRTVDVSTDRAIQVRALLGNSADSVTIDYIKITRLG</sequence>
<dbReference type="Proteomes" id="UP000636264">
    <property type="component" value="Unassembled WGS sequence"/>
</dbReference>
<evidence type="ECO:0000313" key="2">
    <source>
        <dbReference type="EMBL" id="GGA50943.1"/>
    </source>
</evidence>
<feature type="domain" description="Rhamnogalacturonase A/B/Epimerase-like pectate lyase" evidence="1">
    <location>
        <begin position="67"/>
        <end position="124"/>
    </location>
</feature>
<dbReference type="Gene3D" id="2.160.20.10">
    <property type="entry name" value="Single-stranded right-handed beta-helix, Pectin lyase-like"/>
    <property type="match status" value="1"/>
</dbReference>
<name>A0A916RCV6_9HYPH</name>
<proteinExistence type="predicted"/>
<dbReference type="Pfam" id="PF12708">
    <property type="entry name" value="Pect-lyase_RHGA_epim"/>
    <property type="match status" value="1"/>
</dbReference>
<accession>A0A916RCV6</accession>
<reference evidence="2" key="1">
    <citation type="journal article" date="2014" name="Int. J. Syst. Evol. Microbiol.">
        <title>Complete genome sequence of Corynebacterium casei LMG S-19264T (=DSM 44701T), isolated from a smear-ripened cheese.</title>
        <authorList>
            <consortium name="US DOE Joint Genome Institute (JGI-PGF)"/>
            <person name="Walter F."/>
            <person name="Albersmeier A."/>
            <person name="Kalinowski J."/>
            <person name="Ruckert C."/>
        </authorList>
    </citation>
    <scope>NUCLEOTIDE SEQUENCE</scope>
    <source>
        <strain evidence="2">CGMCC 1.15320</strain>
    </source>
</reference>
<dbReference type="AlphaFoldDB" id="A0A916RCV6"/>
<keyword evidence="3" id="KW-1185">Reference proteome</keyword>
<dbReference type="InterPro" id="IPR024535">
    <property type="entry name" value="RHGA/B-epi-like_pectate_lyase"/>
</dbReference>
<comment type="caution">
    <text evidence="2">The sequence shown here is derived from an EMBL/GenBank/DDBJ whole genome shotgun (WGS) entry which is preliminary data.</text>
</comment>
<dbReference type="InterPro" id="IPR011050">
    <property type="entry name" value="Pectin_lyase_fold/virulence"/>
</dbReference>
<gene>
    <name evidence="2" type="ORF">GCM10011385_00230</name>
</gene>
<reference evidence="2" key="2">
    <citation type="submission" date="2020-09" db="EMBL/GenBank/DDBJ databases">
        <authorList>
            <person name="Sun Q."/>
            <person name="Zhou Y."/>
        </authorList>
    </citation>
    <scope>NUCLEOTIDE SEQUENCE</scope>
    <source>
        <strain evidence="2">CGMCC 1.15320</strain>
    </source>
</reference>